<name>X0RXR5_9ZZZZ</name>
<feature type="non-terminal residue" evidence="1">
    <location>
        <position position="1"/>
    </location>
</feature>
<organism evidence="1">
    <name type="scientific">marine sediment metagenome</name>
    <dbReference type="NCBI Taxonomy" id="412755"/>
    <lineage>
        <taxon>unclassified sequences</taxon>
        <taxon>metagenomes</taxon>
        <taxon>ecological metagenomes</taxon>
    </lineage>
</organism>
<reference evidence="1" key="1">
    <citation type="journal article" date="2014" name="Front. Microbiol.">
        <title>High frequency of phylogenetically diverse reductive dehalogenase-homologous genes in deep subseafloor sedimentary metagenomes.</title>
        <authorList>
            <person name="Kawai M."/>
            <person name="Futagami T."/>
            <person name="Toyoda A."/>
            <person name="Takaki Y."/>
            <person name="Nishi S."/>
            <person name="Hori S."/>
            <person name="Arai W."/>
            <person name="Tsubouchi T."/>
            <person name="Morono Y."/>
            <person name="Uchiyama I."/>
            <person name="Ito T."/>
            <person name="Fujiyama A."/>
            <person name="Inagaki F."/>
            <person name="Takami H."/>
        </authorList>
    </citation>
    <scope>NUCLEOTIDE SEQUENCE</scope>
    <source>
        <strain evidence="1">Expedition CK06-06</strain>
    </source>
</reference>
<sequence length="218" mass="24647">LLGPILRRKLVAELINLIQGLLPLKEHVKPGQIVWNAVSTKTRADSPNVRFVPVTLTMIDEQDIQQLADGMPMTKIMKQGIARITKEAYSQGALLSMRDIGLLTWRYGGAISQYRKRYEKEQNVTLPHTGSLHDMGSCVSHKSTIIRKITIEKKDPLVVAQETNHSIGAVDRYIKDFNRVRLCYQDGKDMQFISLATGLNKFVVNEYVKLIENTLNCP</sequence>
<dbReference type="AlphaFoldDB" id="X0RXR5"/>
<dbReference type="InterPro" id="IPR012872">
    <property type="entry name" value="DUF1670"/>
</dbReference>
<evidence type="ECO:0008006" key="2">
    <source>
        <dbReference type="Google" id="ProtNLM"/>
    </source>
</evidence>
<dbReference type="EMBL" id="BARS01008891">
    <property type="protein sequence ID" value="GAF67806.1"/>
    <property type="molecule type" value="Genomic_DNA"/>
</dbReference>
<comment type="caution">
    <text evidence="1">The sequence shown here is derived from an EMBL/GenBank/DDBJ whole genome shotgun (WGS) entry which is preliminary data.</text>
</comment>
<evidence type="ECO:0000313" key="1">
    <source>
        <dbReference type="EMBL" id="GAF67806.1"/>
    </source>
</evidence>
<dbReference type="Pfam" id="PF07900">
    <property type="entry name" value="DUF1670"/>
    <property type="match status" value="1"/>
</dbReference>
<gene>
    <name evidence="1" type="ORF">S01H1_16849</name>
</gene>
<accession>X0RXR5</accession>
<proteinExistence type="predicted"/>
<protein>
    <recommendedName>
        <fullName evidence="2">DUF1670 domain-containing protein</fullName>
    </recommendedName>
</protein>